<dbReference type="InterPro" id="IPR044643">
    <property type="entry name" value="TrpF_fam"/>
</dbReference>
<dbReference type="InterPro" id="IPR001240">
    <property type="entry name" value="PRAI_dom"/>
</dbReference>
<dbReference type="UniPathway" id="UPA00035">
    <property type="reaction ID" value="UER00042"/>
</dbReference>
<dbReference type="AlphaFoldDB" id="A0A7M1LDG6"/>
<feature type="domain" description="N-(5'phosphoribosyl) anthranilate isomerase (PRAI)" evidence="10">
    <location>
        <begin position="5"/>
        <end position="197"/>
    </location>
</feature>
<dbReference type="Proteomes" id="UP000594749">
    <property type="component" value="Chromosome"/>
</dbReference>
<comment type="catalytic activity">
    <reaction evidence="1 9">
        <text>N-(5-phospho-beta-D-ribosyl)anthranilate = 1-(2-carboxyphenylamino)-1-deoxy-D-ribulose 5-phosphate</text>
        <dbReference type="Rhea" id="RHEA:21540"/>
        <dbReference type="ChEBI" id="CHEBI:18277"/>
        <dbReference type="ChEBI" id="CHEBI:58613"/>
        <dbReference type="EC" id="5.3.1.24"/>
    </reaction>
</comment>
<keyword evidence="12" id="KW-1185">Reference proteome</keyword>
<gene>
    <name evidence="9" type="primary">trpF</name>
    <name evidence="11" type="ORF">IMC76_05020</name>
</gene>
<dbReference type="EMBL" id="CP063078">
    <property type="protein sequence ID" value="QOQ86597.1"/>
    <property type="molecule type" value="Genomic_DNA"/>
</dbReference>
<comment type="pathway">
    <text evidence="2 9">Amino-acid biosynthesis; L-tryptophan biosynthesis; L-tryptophan from chorismate: step 3/5.</text>
</comment>
<evidence type="ECO:0000313" key="12">
    <source>
        <dbReference type="Proteomes" id="UP000594749"/>
    </source>
</evidence>
<dbReference type="Gene3D" id="3.20.20.70">
    <property type="entry name" value="Aldolase class I"/>
    <property type="match status" value="1"/>
</dbReference>
<accession>A0A7M1LDG6</accession>
<keyword evidence="6 9" id="KW-0822">Tryptophan biosynthesis</keyword>
<evidence type="ECO:0000256" key="2">
    <source>
        <dbReference type="ARBA" id="ARBA00004664"/>
    </source>
</evidence>
<evidence type="ECO:0000256" key="7">
    <source>
        <dbReference type="ARBA" id="ARBA00023141"/>
    </source>
</evidence>
<dbReference type="HAMAP" id="MF_00135">
    <property type="entry name" value="PRAI"/>
    <property type="match status" value="1"/>
</dbReference>
<dbReference type="Pfam" id="PF00697">
    <property type="entry name" value="PRAI"/>
    <property type="match status" value="1"/>
</dbReference>
<evidence type="ECO:0000313" key="11">
    <source>
        <dbReference type="EMBL" id="QOQ86597.1"/>
    </source>
</evidence>
<proteinExistence type="inferred from homology"/>
<comment type="similarity">
    <text evidence="9">Belongs to the TrpF family.</text>
</comment>
<keyword evidence="5 9" id="KW-0028">Amino-acid biosynthesis</keyword>
<dbReference type="CDD" id="cd00405">
    <property type="entry name" value="PRAI"/>
    <property type="match status" value="1"/>
</dbReference>
<evidence type="ECO:0000256" key="5">
    <source>
        <dbReference type="ARBA" id="ARBA00022605"/>
    </source>
</evidence>
<dbReference type="PANTHER" id="PTHR42894">
    <property type="entry name" value="N-(5'-PHOSPHORIBOSYL)ANTHRANILATE ISOMERASE"/>
    <property type="match status" value="1"/>
</dbReference>
<evidence type="ECO:0000256" key="9">
    <source>
        <dbReference type="HAMAP-Rule" id="MF_00135"/>
    </source>
</evidence>
<dbReference type="GO" id="GO:0000162">
    <property type="term" value="P:L-tryptophan biosynthetic process"/>
    <property type="evidence" value="ECO:0007669"/>
    <property type="project" value="UniProtKB-UniRule"/>
</dbReference>
<protein>
    <recommendedName>
        <fullName evidence="4 9">N-(5'-phosphoribosyl)anthranilate isomerase</fullName>
        <shortName evidence="9">PRAI</shortName>
        <ecNumber evidence="3 9">5.3.1.24</ecNumber>
    </recommendedName>
</protein>
<dbReference type="EC" id="5.3.1.24" evidence="3 9"/>
<dbReference type="PANTHER" id="PTHR42894:SF1">
    <property type="entry name" value="N-(5'-PHOSPHORIBOSYL)ANTHRANILATE ISOMERASE"/>
    <property type="match status" value="1"/>
</dbReference>
<keyword evidence="7 9" id="KW-0057">Aromatic amino acid biosynthesis</keyword>
<evidence type="ECO:0000256" key="8">
    <source>
        <dbReference type="ARBA" id="ARBA00023235"/>
    </source>
</evidence>
<dbReference type="InterPro" id="IPR013785">
    <property type="entry name" value="Aldolase_TIM"/>
</dbReference>
<evidence type="ECO:0000256" key="3">
    <source>
        <dbReference type="ARBA" id="ARBA00012572"/>
    </source>
</evidence>
<evidence type="ECO:0000256" key="6">
    <source>
        <dbReference type="ARBA" id="ARBA00022822"/>
    </source>
</evidence>
<dbReference type="GO" id="GO:0004640">
    <property type="term" value="F:phosphoribosylanthranilate isomerase activity"/>
    <property type="evidence" value="ECO:0007669"/>
    <property type="project" value="UniProtKB-UniRule"/>
</dbReference>
<dbReference type="InterPro" id="IPR011060">
    <property type="entry name" value="RibuloseP-bd_barrel"/>
</dbReference>
<dbReference type="SUPFAM" id="SSF51366">
    <property type="entry name" value="Ribulose-phoshate binding barrel"/>
    <property type="match status" value="1"/>
</dbReference>
<reference evidence="11 12" key="1">
    <citation type="submission" date="2020-10" db="EMBL/GenBank/DDBJ databases">
        <title>Campylobacter and Helicobacter PacBio genomes.</title>
        <authorList>
            <person name="Lane C."/>
        </authorList>
    </citation>
    <scope>NUCLEOTIDE SEQUENCE [LARGE SCALE GENOMIC DNA]</scope>
    <source>
        <strain evidence="11 12">2016D-0077</strain>
    </source>
</reference>
<dbReference type="RefSeq" id="WP_025802826.1">
    <property type="nucleotide sequence ID" value="NZ_CP053842.1"/>
</dbReference>
<name>A0A7M1LDG6_9BACT</name>
<evidence type="ECO:0000259" key="10">
    <source>
        <dbReference type="Pfam" id="PF00697"/>
    </source>
</evidence>
<evidence type="ECO:0000256" key="4">
    <source>
        <dbReference type="ARBA" id="ARBA00022272"/>
    </source>
</evidence>
<sequence length="205" mass="22825">MKIEVKICGIKSVDEAKSIINLDIDYLGLIFAESIRKVSLETALEISSLASSFNKKCVGVFANLNESEILKYCTVSKLNAAQIYGDYSQNLYKNLKKHGVEVWRVFSVLDKIPNLNYDNFDFALFDCKGKNLGGNGVSFNWKILKGLKPFSFILAGGIGVQNALKAASYKPKVIDINSCVEDNNDIKDPNLIAEILKVLKENNYK</sequence>
<keyword evidence="8 9" id="KW-0413">Isomerase</keyword>
<evidence type="ECO:0000256" key="1">
    <source>
        <dbReference type="ARBA" id="ARBA00001164"/>
    </source>
</evidence>
<organism evidence="11 12">
    <name type="scientific">Campylobacter corcagiensis</name>
    <dbReference type="NCBI Taxonomy" id="1448857"/>
    <lineage>
        <taxon>Bacteria</taxon>
        <taxon>Pseudomonadati</taxon>
        <taxon>Campylobacterota</taxon>
        <taxon>Epsilonproteobacteria</taxon>
        <taxon>Campylobacterales</taxon>
        <taxon>Campylobacteraceae</taxon>
        <taxon>Campylobacter</taxon>
    </lineage>
</organism>